<gene>
    <name evidence="1" type="ORF">SAMN05216190_13719</name>
</gene>
<evidence type="ECO:0000313" key="2">
    <source>
        <dbReference type="Proteomes" id="UP000198784"/>
    </source>
</evidence>
<evidence type="ECO:0000313" key="1">
    <source>
        <dbReference type="EMBL" id="SFQ16319.1"/>
    </source>
</evidence>
<accession>A0A1I5W9H4</accession>
<dbReference type="AlphaFoldDB" id="A0A1I5W9H4"/>
<protein>
    <recommendedName>
        <fullName evidence="3">DUF5801 domain-containing protein</fullName>
    </recommendedName>
</protein>
<reference evidence="2" key="1">
    <citation type="submission" date="2016-10" db="EMBL/GenBank/DDBJ databases">
        <authorList>
            <person name="Varghese N."/>
            <person name="Submissions S."/>
        </authorList>
    </citation>
    <scope>NUCLEOTIDE SEQUENCE [LARGE SCALE GENOMIC DNA]</scope>
    <source>
        <strain evidence="2">DSM 17834</strain>
    </source>
</reference>
<dbReference type="EMBL" id="FOWX01000037">
    <property type="protein sequence ID" value="SFQ16319.1"/>
    <property type="molecule type" value="Genomic_DNA"/>
</dbReference>
<dbReference type="Proteomes" id="UP000198784">
    <property type="component" value="Unassembled WGS sequence"/>
</dbReference>
<organism evidence="1 2">
    <name type="scientific">Pseudomonas borbori</name>
    <dbReference type="NCBI Taxonomy" id="289003"/>
    <lineage>
        <taxon>Bacteria</taxon>
        <taxon>Pseudomonadati</taxon>
        <taxon>Pseudomonadota</taxon>
        <taxon>Gammaproteobacteria</taxon>
        <taxon>Pseudomonadales</taxon>
        <taxon>Pseudomonadaceae</taxon>
        <taxon>Pseudomonas</taxon>
    </lineage>
</organism>
<feature type="non-terminal residue" evidence="1">
    <location>
        <position position="492"/>
    </location>
</feature>
<sequence>MTIELNPGVTVTLDETDGLQNLTATPAPAGDADDNDILLASLPLLFSDRLTELAAGSAMEAALSGYTGEPGNTGSDAFTITPAPGASITDVSFVGSDGAALDGTQSGLFTLDGTEILLYTDSNNNILLGKAGSSIVFAAYIEETVSGGKIWTVLYQPLKHTDANDHDFAVDLSGIVFIGTSQDLEFSLANAPSGQNLFLMFTKANPNVVDDGGVLRITDPTIIATGKDPANQSTGVNINTGDTINTSQAGGPTTFGTNNQMITEQEGIRFTFVTGARQDVTIPNLSQTEADVEANIDFTAMFNARSADFDVVQLQSGKSAQVKITAYSTEVESGNDFIDGYTGDATVPIVSVRVLDSVTGAELETFSNGTEGALSSTIAISITGGVASITGVKAGYRIEYTTSADHNRVLIENAAALDAKGNNHADFDIGGFTLLQVSVDKAEIGSRMIFEDDGPSIEANLTAVPTLTTDDTDITDTAGPTSFAGLFTSAFG</sequence>
<evidence type="ECO:0008006" key="3">
    <source>
        <dbReference type="Google" id="ProtNLM"/>
    </source>
</evidence>
<proteinExistence type="predicted"/>
<name>A0A1I5W9H4_9PSED</name>
<keyword evidence="2" id="KW-1185">Reference proteome</keyword>